<reference evidence="2 3" key="1">
    <citation type="submission" date="2019-06" db="EMBL/GenBank/DDBJ databases">
        <title>Sequencing the genomes of 1000 actinobacteria strains.</title>
        <authorList>
            <person name="Klenk H.-P."/>
        </authorList>
    </citation>
    <scope>NUCLEOTIDE SEQUENCE [LARGE SCALE GENOMIC DNA]</scope>
    <source>
        <strain evidence="2 3">DSM 12362</strain>
    </source>
</reference>
<accession>A0A543KMY8</accession>
<keyword evidence="1" id="KW-0732">Signal</keyword>
<protein>
    <submittedName>
        <fullName evidence="2">Uncharacterized protein</fullName>
    </submittedName>
</protein>
<dbReference type="OrthoDB" id="9806701at2"/>
<evidence type="ECO:0000313" key="2">
    <source>
        <dbReference type="EMBL" id="TQM96447.1"/>
    </source>
</evidence>
<dbReference type="Proteomes" id="UP000315133">
    <property type="component" value="Unassembled WGS sequence"/>
</dbReference>
<dbReference type="RefSeq" id="WP_141818066.1">
    <property type="nucleotide sequence ID" value="NZ_BAAAIL010000003.1"/>
</dbReference>
<proteinExistence type="predicted"/>
<sequence length="222" mass="23573">MSTVQVPRSRRRRRGPRPVAVLAALGVVTALAAPALAVTATFGNPAVPRPWGDGYEHFTVVDTNNPAPFDGYFTSIDFFAGWAGAVRFVVVDSDYTVTWLSEVVEVAAPGAHTADFDESVGVTEGSNLGFYAVGRSVVVMDYGFGAPAPYEANLSGPPEVGEPLELEHPLDQVAHRVYSLNAQITAASPEVCKKGGWELYGYPNQGQCIASVVAAPASRHRP</sequence>
<dbReference type="EMBL" id="VFPU01000001">
    <property type="protein sequence ID" value="TQM96447.1"/>
    <property type="molecule type" value="Genomic_DNA"/>
</dbReference>
<comment type="caution">
    <text evidence="2">The sequence shown here is derived from an EMBL/GenBank/DDBJ whole genome shotgun (WGS) entry which is preliminary data.</text>
</comment>
<organism evidence="2 3">
    <name type="scientific">Ornithinimicrobium humiphilum</name>
    <dbReference type="NCBI Taxonomy" id="125288"/>
    <lineage>
        <taxon>Bacteria</taxon>
        <taxon>Bacillati</taxon>
        <taxon>Actinomycetota</taxon>
        <taxon>Actinomycetes</taxon>
        <taxon>Micrococcales</taxon>
        <taxon>Ornithinimicrobiaceae</taxon>
        <taxon>Ornithinimicrobium</taxon>
    </lineage>
</organism>
<evidence type="ECO:0000313" key="3">
    <source>
        <dbReference type="Proteomes" id="UP000315133"/>
    </source>
</evidence>
<name>A0A543KMY8_9MICO</name>
<dbReference type="AlphaFoldDB" id="A0A543KMY8"/>
<feature type="chain" id="PRO_5021994374" evidence="1">
    <location>
        <begin position="33"/>
        <end position="222"/>
    </location>
</feature>
<gene>
    <name evidence="2" type="ORF">FB476_1315</name>
</gene>
<evidence type="ECO:0000256" key="1">
    <source>
        <dbReference type="SAM" id="SignalP"/>
    </source>
</evidence>
<feature type="signal peptide" evidence="1">
    <location>
        <begin position="1"/>
        <end position="32"/>
    </location>
</feature>
<keyword evidence="3" id="KW-1185">Reference proteome</keyword>